<dbReference type="InterPro" id="IPR003660">
    <property type="entry name" value="HAMP_dom"/>
</dbReference>
<gene>
    <name evidence="11" type="ORF">PRECH8_26200</name>
</gene>
<dbReference type="CDD" id="cd11386">
    <property type="entry name" value="MCP_signal"/>
    <property type="match status" value="1"/>
</dbReference>
<keyword evidence="2" id="KW-1003">Cell membrane</keyword>
<feature type="domain" description="Methyl-accepting transducer" evidence="9">
    <location>
        <begin position="133"/>
        <end position="383"/>
    </location>
</feature>
<feature type="transmembrane region" description="Helical" evidence="8">
    <location>
        <begin position="12"/>
        <end position="32"/>
    </location>
</feature>
<evidence type="ECO:0000313" key="11">
    <source>
        <dbReference type="EMBL" id="GFR39324.1"/>
    </source>
</evidence>
<dbReference type="EMBL" id="BMAQ01000041">
    <property type="protein sequence ID" value="GFR39324.1"/>
    <property type="molecule type" value="Genomic_DNA"/>
</dbReference>
<dbReference type="AlphaFoldDB" id="A0A916QI84"/>
<dbReference type="PROSITE" id="PS50885">
    <property type="entry name" value="HAMP"/>
    <property type="match status" value="1"/>
</dbReference>
<comment type="caution">
    <text evidence="11">The sequence shown here is derived from an EMBL/GenBank/DDBJ whole genome shotgun (WGS) entry which is preliminary data.</text>
</comment>
<dbReference type="GO" id="GO:0005886">
    <property type="term" value="C:plasma membrane"/>
    <property type="evidence" value="ECO:0007669"/>
    <property type="project" value="UniProtKB-SubCell"/>
</dbReference>
<evidence type="ECO:0000256" key="7">
    <source>
        <dbReference type="SAM" id="Coils"/>
    </source>
</evidence>
<evidence type="ECO:0000256" key="8">
    <source>
        <dbReference type="SAM" id="Phobius"/>
    </source>
</evidence>
<dbReference type="SUPFAM" id="SSF58104">
    <property type="entry name" value="Methyl-accepting chemotaxis protein (MCP) signaling domain"/>
    <property type="match status" value="1"/>
</dbReference>
<organism evidence="11 12">
    <name type="scientific">Insulibacter thermoxylanivorax</name>
    <dbReference type="NCBI Taxonomy" id="2749268"/>
    <lineage>
        <taxon>Bacteria</taxon>
        <taxon>Bacillati</taxon>
        <taxon>Bacillota</taxon>
        <taxon>Bacilli</taxon>
        <taxon>Bacillales</taxon>
        <taxon>Paenibacillaceae</taxon>
        <taxon>Insulibacter</taxon>
    </lineage>
</organism>
<reference evidence="11" key="1">
    <citation type="submission" date="2020-08" db="EMBL/GenBank/DDBJ databases">
        <authorList>
            <person name="Uke A."/>
            <person name="Chhe C."/>
            <person name="Baramee S."/>
            <person name="Kosugi A."/>
        </authorList>
    </citation>
    <scope>NUCLEOTIDE SEQUENCE</scope>
    <source>
        <strain evidence="11">DA-C8</strain>
    </source>
</reference>
<dbReference type="PANTHER" id="PTHR32089">
    <property type="entry name" value="METHYL-ACCEPTING CHEMOTAXIS PROTEIN MCPB"/>
    <property type="match status" value="1"/>
</dbReference>
<reference evidence="11" key="2">
    <citation type="journal article" date="2021" name="Data Brief">
        <title>Draft genome sequence data of the facultative, thermophilic, xylanolytic bacterium Paenibacillus sp. strain DA-C8.</title>
        <authorList>
            <person name="Chhe C."/>
            <person name="Uke A."/>
            <person name="Baramee S."/>
            <person name="Ungkulpasvich U."/>
            <person name="Tachaapaikoon C."/>
            <person name="Pason P."/>
            <person name="Waeonukul R."/>
            <person name="Ratanakhanokchai K."/>
            <person name="Kosugi A."/>
        </authorList>
    </citation>
    <scope>NUCLEOTIDE SEQUENCE</scope>
    <source>
        <strain evidence="11">DA-C8</strain>
    </source>
</reference>
<comment type="subcellular location">
    <subcellularLocation>
        <location evidence="1">Cell membrane</location>
    </subcellularLocation>
</comment>
<evidence type="ECO:0000259" key="10">
    <source>
        <dbReference type="PROSITE" id="PS50885"/>
    </source>
</evidence>
<evidence type="ECO:0008006" key="13">
    <source>
        <dbReference type="Google" id="ProtNLM"/>
    </source>
</evidence>
<dbReference type="Gene3D" id="6.10.340.10">
    <property type="match status" value="1"/>
</dbReference>
<dbReference type="PANTHER" id="PTHR32089:SF112">
    <property type="entry name" value="LYSOZYME-LIKE PROTEIN-RELATED"/>
    <property type="match status" value="1"/>
</dbReference>
<dbReference type="Pfam" id="PF00015">
    <property type="entry name" value="MCPsignal"/>
    <property type="match status" value="1"/>
</dbReference>
<dbReference type="InterPro" id="IPR004089">
    <property type="entry name" value="MCPsignal_dom"/>
</dbReference>
<evidence type="ECO:0000259" key="9">
    <source>
        <dbReference type="PROSITE" id="PS50111"/>
    </source>
</evidence>
<evidence type="ECO:0000256" key="3">
    <source>
        <dbReference type="ARBA" id="ARBA00023136"/>
    </source>
</evidence>
<proteinExistence type="inferred from homology"/>
<dbReference type="GO" id="GO:0007165">
    <property type="term" value="P:signal transduction"/>
    <property type="evidence" value="ECO:0007669"/>
    <property type="project" value="UniProtKB-KW"/>
</dbReference>
<keyword evidence="8" id="KW-0812">Transmembrane</keyword>
<sequence length="419" mass="45623">MMNRLQALSFSQKLLIGCYTIVAVFSLALLIFSISAGHATLGIILVVLLAGGCYPLIKFLENLLTEPIRDISTIALNIAKGDFTTRVTVTSDDSLGELGRAFNQMIDKLKDILNNTTTISKHVTETGRDIYQKNVNLKDVLNQVSTSTNELATGANQISEDVAEISGALKSIELMITNLVQSTQQMNDHSAKTITLVETGRKAVESQAEGMTENVEATKNVAHTIDELAKSLAGISKITRTISEIAEQTNLLSLNASIEAARAGEHGLGFAVVAQEVRNLAEESASSAKEVFNLVRNIEQGIQLAIANIDKNEAIVDAQYELIQETSRVFAEIVDSTRFIAERISDFTRESRNMLESAKKIASTMENISAITQQSAAGTEQVSASMIEQIASAEEMVQQAEKMSNMVNDLQRTIQIFKF</sequence>
<feature type="transmembrane region" description="Helical" evidence="8">
    <location>
        <begin position="38"/>
        <end position="57"/>
    </location>
</feature>
<name>A0A916QI84_9BACL</name>
<evidence type="ECO:0000313" key="12">
    <source>
        <dbReference type="Proteomes" id="UP000654993"/>
    </source>
</evidence>
<dbReference type="Proteomes" id="UP000654993">
    <property type="component" value="Unassembled WGS sequence"/>
</dbReference>
<evidence type="ECO:0000256" key="5">
    <source>
        <dbReference type="ARBA" id="ARBA00029447"/>
    </source>
</evidence>
<dbReference type="SMART" id="SM00283">
    <property type="entry name" value="MA"/>
    <property type="match status" value="1"/>
</dbReference>
<accession>A0A916QI84</accession>
<keyword evidence="4 6" id="KW-0807">Transducer</keyword>
<dbReference type="Pfam" id="PF00672">
    <property type="entry name" value="HAMP"/>
    <property type="match status" value="1"/>
</dbReference>
<keyword evidence="3 8" id="KW-0472">Membrane</keyword>
<protein>
    <recommendedName>
        <fullName evidence="13">Methyl-accepting chemotaxis protein</fullName>
    </recommendedName>
</protein>
<evidence type="ECO:0000256" key="6">
    <source>
        <dbReference type="PROSITE-ProRule" id="PRU00284"/>
    </source>
</evidence>
<dbReference type="Gene3D" id="1.10.287.950">
    <property type="entry name" value="Methyl-accepting chemotaxis protein"/>
    <property type="match status" value="1"/>
</dbReference>
<evidence type="ECO:0000256" key="2">
    <source>
        <dbReference type="ARBA" id="ARBA00022475"/>
    </source>
</evidence>
<keyword evidence="8" id="KW-1133">Transmembrane helix</keyword>
<keyword evidence="12" id="KW-1185">Reference proteome</keyword>
<evidence type="ECO:0000256" key="1">
    <source>
        <dbReference type="ARBA" id="ARBA00004236"/>
    </source>
</evidence>
<feature type="coiled-coil region" evidence="7">
    <location>
        <begin position="383"/>
        <end position="413"/>
    </location>
</feature>
<feature type="domain" description="HAMP" evidence="10">
    <location>
        <begin position="62"/>
        <end position="114"/>
    </location>
</feature>
<dbReference type="CDD" id="cd06225">
    <property type="entry name" value="HAMP"/>
    <property type="match status" value="1"/>
</dbReference>
<comment type="similarity">
    <text evidence="5">Belongs to the methyl-accepting chemotaxis (MCP) protein family.</text>
</comment>
<evidence type="ECO:0000256" key="4">
    <source>
        <dbReference type="ARBA" id="ARBA00023224"/>
    </source>
</evidence>
<keyword evidence="7" id="KW-0175">Coiled coil</keyword>
<dbReference type="PROSITE" id="PS50111">
    <property type="entry name" value="CHEMOTAXIS_TRANSDUC_2"/>
    <property type="match status" value="1"/>
</dbReference>
<dbReference type="SMART" id="SM00304">
    <property type="entry name" value="HAMP"/>
    <property type="match status" value="1"/>
</dbReference>